<reference evidence="2 3" key="1">
    <citation type="submission" date="2011-06" db="EMBL/GenBank/DDBJ databases">
        <title>The draft genome of Thiocapsa marina 5811.</title>
        <authorList>
            <consortium name="US DOE Joint Genome Institute (JGI-PGF)"/>
            <person name="Lucas S."/>
            <person name="Han J."/>
            <person name="Cheng J.-F."/>
            <person name="Goodwin L."/>
            <person name="Pitluck S."/>
            <person name="Peters L."/>
            <person name="Land M.L."/>
            <person name="Hauser L."/>
            <person name="Vogl K."/>
            <person name="Liu Z."/>
            <person name="Imhoff J."/>
            <person name="Thiel V."/>
            <person name="Frigaard N.-U."/>
            <person name="Bryant D."/>
            <person name="Woyke T.J."/>
        </authorList>
    </citation>
    <scope>NUCLEOTIDE SEQUENCE [LARGE SCALE GENOMIC DNA]</scope>
    <source>
        <strain evidence="2 3">5811</strain>
    </source>
</reference>
<dbReference type="EMBL" id="AFWV01000011">
    <property type="protein sequence ID" value="EGV17442.1"/>
    <property type="molecule type" value="Genomic_DNA"/>
</dbReference>
<name>F9UEX1_9GAMM</name>
<evidence type="ECO:0000256" key="1">
    <source>
        <dbReference type="SAM" id="MobiDB-lite"/>
    </source>
</evidence>
<accession>F9UEX1</accession>
<sequence>MLSVLGHDDTPIRAYVQSDAGPDQSVSHAKDYSQGNSVDLGGVFPNPVASRQLMS</sequence>
<proteinExistence type="predicted"/>
<dbReference type="AlphaFoldDB" id="F9UEX1"/>
<feature type="region of interest" description="Disordered" evidence="1">
    <location>
        <begin position="1"/>
        <end position="55"/>
    </location>
</feature>
<keyword evidence="3" id="KW-1185">Reference proteome</keyword>
<protein>
    <submittedName>
        <fullName evidence="2">Uncharacterized protein</fullName>
    </submittedName>
</protein>
<dbReference type="STRING" id="768671.ThimaDRAFT_3474"/>
<dbReference type="Proteomes" id="UP000005459">
    <property type="component" value="Unassembled WGS sequence"/>
</dbReference>
<organism evidence="2 3">
    <name type="scientific">Thiocapsa marina 5811</name>
    <dbReference type="NCBI Taxonomy" id="768671"/>
    <lineage>
        <taxon>Bacteria</taxon>
        <taxon>Pseudomonadati</taxon>
        <taxon>Pseudomonadota</taxon>
        <taxon>Gammaproteobacteria</taxon>
        <taxon>Chromatiales</taxon>
        <taxon>Chromatiaceae</taxon>
        <taxon>Thiocapsa</taxon>
    </lineage>
</organism>
<evidence type="ECO:0000313" key="3">
    <source>
        <dbReference type="Proteomes" id="UP000005459"/>
    </source>
</evidence>
<evidence type="ECO:0000313" key="2">
    <source>
        <dbReference type="EMBL" id="EGV17442.1"/>
    </source>
</evidence>
<gene>
    <name evidence="2" type="ORF">ThimaDRAFT_3474</name>
</gene>
<feature type="compositionally biased region" description="Basic and acidic residues" evidence="1">
    <location>
        <begin position="1"/>
        <end position="11"/>
    </location>
</feature>